<name>A0A1Y0HV56_CELCE</name>
<dbReference type="InterPro" id="IPR009677">
    <property type="entry name" value="DUF1266"/>
</dbReference>
<protein>
    <recommendedName>
        <fullName evidence="1">DUF1266 domain-containing protein</fullName>
    </recommendedName>
</protein>
<evidence type="ECO:0000259" key="1">
    <source>
        <dbReference type="Pfam" id="PF06889"/>
    </source>
</evidence>
<feature type="domain" description="DUF1266" evidence="1">
    <location>
        <begin position="110"/>
        <end position="302"/>
    </location>
</feature>
<proteinExistence type="predicted"/>
<evidence type="ECO:0000313" key="2">
    <source>
        <dbReference type="EMBL" id="ARU51185.1"/>
    </source>
</evidence>
<dbReference type="AlphaFoldDB" id="A0A1Y0HV56"/>
<dbReference type="EMBL" id="CP021383">
    <property type="protein sequence ID" value="ARU51185.1"/>
    <property type="molecule type" value="Genomic_DNA"/>
</dbReference>
<evidence type="ECO:0000313" key="3">
    <source>
        <dbReference type="Proteomes" id="UP000196228"/>
    </source>
</evidence>
<dbReference type="Pfam" id="PF06889">
    <property type="entry name" value="DUF1266"/>
    <property type="match status" value="1"/>
</dbReference>
<accession>A0A1Y0HV56</accession>
<sequence>MKNAPVPFGIVREACRGTVTPSGSPEAATTAARRTASVARGDEGATVGLFDKLKDMFSGTADLYAKEDAPVLTPVQQRGLALGAVYAVEGVLPINALTVEADARTAAKPLAAGWDVRGADDVERTYEFLLTQGHRGYYAIAMPKVEELYSGRLSRRDAKGAAEQHAAQARQEATARGLDPERAVAFYQGWSASAQVGGHGELADPLPPSIAAWDAARVVHVSRLAVDAGFVTPERAWAAIEEAVVMSRPAYVSWEQFGDGFLAGRAFWSAGNRTPIDQDLPDFKRAARRLLDTESSPWRTLAY</sequence>
<reference evidence="2 3" key="1">
    <citation type="submission" date="2017-05" db="EMBL/GenBank/DDBJ databases">
        <authorList>
            <person name="Song R."/>
            <person name="Chenine A.L."/>
            <person name="Ruprecht R.M."/>
        </authorList>
    </citation>
    <scope>NUCLEOTIDE SEQUENCE [LARGE SCALE GENOMIC DNA]</scope>
    <source>
        <strain evidence="2 3">PSBB019</strain>
    </source>
</reference>
<dbReference type="KEGG" id="cceu:CBR64_06435"/>
<dbReference type="Proteomes" id="UP000196228">
    <property type="component" value="Chromosome"/>
</dbReference>
<organism evidence="2 3">
    <name type="scientific">Cellulosimicrobium cellulans</name>
    <name type="common">Arthrobacter luteus</name>
    <dbReference type="NCBI Taxonomy" id="1710"/>
    <lineage>
        <taxon>Bacteria</taxon>
        <taxon>Bacillati</taxon>
        <taxon>Actinomycetota</taxon>
        <taxon>Actinomycetes</taxon>
        <taxon>Micrococcales</taxon>
        <taxon>Promicromonosporaceae</taxon>
        <taxon>Cellulosimicrobium</taxon>
    </lineage>
</organism>
<gene>
    <name evidence="2" type="ORF">CBR64_06435</name>
</gene>